<evidence type="ECO:0000256" key="2">
    <source>
        <dbReference type="ARBA" id="ARBA00022448"/>
    </source>
</evidence>
<comment type="caution">
    <text evidence="7">The sequence shown here is derived from an EMBL/GenBank/DDBJ whole genome shotgun (WGS) entry which is preliminary data.</text>
</comment>
<keyword evidence="6" id="KW-0066">ATP synthesis</keyword>
<sequence length="31" mass="3502">GVVTKIGDMVYDGSIRRQLNILKENLKRGEV</sequence>
<evidence type="ECO:0000256" key="3">
    <source>
        <dbReference type="ARBA" id="ARBA00022781"/>
    </source>
</evidence>
<evidence type="ECO:0000256" key="5">
    <source>
        <dbReference type="ARBA" id="ARBA00023136"/>
    </source>
</evidence>
<gene>
    <name evidence="7" type="ORF">ENI35_04385</name>
</gene>
<dbReference type="GO" id="GO:0016020">
    <property type="term" value="C:membrane"/>
    <property type="evidence" value="ECO:0007669"/>
    <property type="project" value="UniProtKB-SubCell"/>
</dbReference>
<keyword evidence="2" id="KW-0813">Transport</keyword>
<name>A0A7C2A451_DESA2</name>
<dbReference type="GO" id="GO:0046933">
    <property type="term" value="F:proton-transporting ATP synthase activity, rotational mechanism"/>
    <property type="evidence" value="ECO:0007669"/>
    <property type="project" value="InterPro"/>
</dbReference>
<proteinExistence type="predicted"/>
<evidence type="ECO:0000256" key="4">
    <source>
        <dbReference type="ARBA" id="ARBA00023065"/>
    </source>
</evidence>
<evidence type="ECO:0000313" key="7">
    <source>
        <dbReference type="EMBL" id="HEC68034.1"/>
    </source>
</evidence>
<comment type="subcellular location">
    <subcellularLocation>
        <location evidence="1">Membrane</location>
    </subcellularLocation>
</comment>
<accession>A0A7C2A451</accession>
<protein>
    <submittedName>
        <fullName evidence="7">F0F1 ATP synthase subunit delta</fullName>
    </submittedName>
</protein>
<evidence type="ECO:0000256" key="6">
    <source>
        <dbReference type="ARBA" id="ARBA00023310"/>
    </source>
</evidence>
<keyword evidence="4" id="KW-0406">Ion transport</keyword>
<feature type="non-terminal residue" evidence="7">
    <location>
        <position position="1"/>
    </location>
</feature>
<keyword evidence="5" id="KW-0472">Membrane</keyword>
<dbReference type="EMBL" id="DRIH01000150">
    <property type="protein sequence ID" value="HEC68034.1"/>
    <property type="molecule type" value="Genomic_DNA"/>
</dbReference>
<keyword evidence="3" id="KW-0375">Hydrogen ion transport</keyword>
<reference evidence="7" key="1">
    <citation type="journal article" date="2020" name="mSystems">
        <title>Genome- and Community-Level Interaction Insights into Carbon Utilization and Element Cycling Functions of Hydrothermarchaeota in Hydrothermal Sediment.</title>
        <authorList>
            <person name="Zhou Z."/>
            <person name="Liu Y."/>
            <person name="Xu W."/>
            <person name="Pan J."/>
            <person name="Luo Z.H."/>
            <person name="Li M."/>
        </authorList>
    </citation>
    <scope>NUCLEOTIDE SEQUENCE [LARGE SCALE GENOMIC DNA]</scope>
    <source>
        <strain evidence="7">HyVt-389</strain>
    </source>
</reference>
<dbReference type="AlphaFoldDB" id="A0A7C2A451"/>
<dbReference type="InterPro" id="IPR000711">
    <property type="entry name" value="ATPase_OSCP/dsu"/>
</dbReference>
<evidence type="ECO:0000256" key="1">
    <source>
        <dbReference type="ARBA" id="ARBA00004370"/>
    </source>
</evidence>
<organism evidence="7">
    <name type="scientific">Desulfofervidus auxilii</name>
    <dbReference type="NCBI Taxonomy" id="1621989"/>
    <lineage>
        <taxon>Bacteria</taxon>
        <taxon>Pseudomonadati</taxon>
        <taxon>Thermodesulfobacteriota</taxon>
        <taxon>Candidatus Desulfofervidia</taxon>
        <taxon>Candidatus Desulfofervidales</taxon>
        <taxon>Candidatus Desulfofervidaceae</taxon>
        <taxon>Candidatus Desulfofervidus</taxon>
    </lineage>
</organism>
<dbReference type="Pfam" id="PF00213">
    <property type="entry name" value="OSCP"/>
    <property type="match status" value="1"/>
</dbReference>
<dbReference type="Proteomes" id="UP000885738">
    <property type="component" value="Unassembled WGS sequence"/>
</dbReference>